<name>A0A0A9E9M5_ARUDO</name>
<dbReference type="EMBL" id="GBRH01202162">
    <property type="protein sequence ID" value="JAD95733.1"/>
    <property type="molecule type" value="Transcribed_RNA"/>
</dbReference>
<dbReference type="AlphaFoldDB" id="A0A0A9E9M5"/>
<organism evidence="1">
    <name type="scientific">Arundo donax</name>
    <name type="common">Giant reed</name>
    <name type="synonym">Donax arundinaceus</name>
    <dbReference type="NCBI Taxonomy" id="35708"/>
    <lineage>
        <taxon>Eukaryota</taxon>
        <taxon>Viridiplantae</taxon>
        <taxon>Streptophyta</taxon>
        <taxon>Embryophyta</taxon>
        <taxon>Tracheophyta</taxon>
        <taxon>Spermatophyta</taxon>
        <taxon>Magnoliopsida</taxon>
        <taxon>Liliopsida</taxon>
        <taxon>Poales</taxon>
        <taxon>Poaceae</taxon>
        <taxon>PACMAD clade</taxon>
        <taxon>Arundinoideae</taxon>
        <taxon>Arundineae</taxon>
        <taxon>Arundo</taxon>
    </lineage>
</organism>
<evidence type="ECO:0000313" key="1">
    <source>
        <dbReference type="EMBL" id="JAD95733.1"/>
    </source>
</evidence>
<accession>A0A0A9E9M5</accession>
<reference evidence="1" key="2">
    <citation type="journal article" date="2015" name="Data Brief">
        <title>Shoot transcriptome of the giant reed, Arundo donax.</title>
        <authorList>
            <person name="Barrero R.A."/>
            <person name="Guerrero F.D."/>
            <person name="Moolhuijzen P."/>
            <person name="Goolsby J.A."/>
            <person name="Tidwell J."/>
            <person name="Bellgard S.E."/>
            <person name="Bellgard M.I."/>
        </authorList>
    </citation>
    <scope>NUCLEOTIDE SEQUENCE</scope>
    <source>
        <tissue evidence="1">Shoot tissue taken approximately 20 cm above the soil surface</tissue>
    </source>
</reference>
<protein>
    <submittedName>
        <fullName evidence="1">Uncharacterized protein</fullName>
    </submittedName>
</protein>
<sequence length="106" mass="12119">MPVQARTQCGAQSRTRSLLDHPHQILQRHHSLHLHFPCHYLLQQHVVSCVVQPAGQPFPVHQVPYLFFLPCHSNFLAHHFLQVLAVRNQLSSGPNQPQQTNDAKEP</sequence>
<reference evidence="1" key="1">
    <citation type="submission" date="2014-09" db="EMBL/GenBank/DDBJ databases">
        <authorList>
            <person name="Magalhaes I.L.F."/>
            <person name="Oliveira U."/>
            <person name="Santos F.R."/>
            <person name="Vidigal T.H.D.A."/>
            <person name="Brescovit A.D."/>
            <person name="Santos A.J."/>
        </authorList>
    </citation>
    <scope>NUCLEOTIDE SEQUENCE</scope>
    <source>
        <tissue evidence="1">Shoot tissue taken approximately 20 cm above the soil surface</tissue>
    </source>
</reference>
<proteinExistence type="predicted"/>